<keyword evidence="5 14" id="KW-0378">Hydrolase</keyword>
<dbReference type="PANTHER" id="PTHR11742">
    <property type="entry name" value="MANNOSYL-OLIGOSACCHARIDE ALPHA-1,2-MANNOSIDASE-RELATED"/>
    <property type="match status" value="1"/>
</dbReference>
<dbReference type="EMBL" id="KV921292">
    <property type="protein sequence ID" value="ORE20576.1"/>
    <property type="molecule type" value="Genomic_DNA"/>
</dbReference>
<sequence length="494" mass="56231">MYPKRISQKLPFIAFACLQLVAGLPTNTDPRAEMVKNAFKHAWKGYTDFAYGHDELQTVSNKTSDSRNGWGASIFDGLDTMIIMGLEEEYNRALEHIKKVNWTLSDSPSKTFETNIRYLGGLLAAYDLKQEPIFLEKAVEIADKVIMPAFDTPNRMPAAFVNVTSGAPVDGNMITLAEFGSLQLELVRLSQLTGNEQYQITGNHVLEMISQVPSKVPGLYPMIWDLDSFTPRSSYITISGGSDSYYEYLLKTHILMEGKETLQLDMWSTAVESMYKYLRSETHYGQVFLAEIEQNYKLMQSGELVCFMPGNLLLGAAYLNNGPIGMFANELMNSCYQTWTNTPTGLAPETWSWIDKTQNMAVFPDFMRKSMITTGFIAQDTGYDLRPETIESLFYFYRITGDKSYQDKAWKIFQAIEKYCKTPSGYTRIADVTKLSNVGWLDFEESYFFAETLKYLYLIFSDPSLVSLDEYVFNTEAHPFKLKTPIQVQAKSFN</sequence>
<comment type="cofactor">
    <cofactor evidence="1 12">
        <name>Ca(2+)</name>
        <dbReference type="ChEBI" id="CHEBI:29108"/>
    </cofactor>
</comment>
<feature type="active site" evidence="11">
    <location>
        <position position="243"/>
    </location>
</feature>
<dbReference type="GO" id="GO:0005783">
    <property type="term" value="C:endoplasmic reticulum"/>
    <property type="evidence" value="ECO:0007669"/>
    <property type="project" value="TreeGrafter"/>
</dbReference>
<dbReference type="InterPro" id="IPR050749">
    <property type="entry name" value="Glycosyl_Hydrolase_47"/>
</dbReference>
<dbReference type="EC" id="3.2.1.-" evidence="14"/>
<dbReference type="InterPro" id="IPR001382">
    <property type="entry name" value="Glyco_hydro_47"/>
</dbReference>
<keyword evidence="6 13" id="KW-1015">Disulfide bond</keyword>
<dbReference type="GO" id="GO:0005509">
    <property type="term" value="F:calcium ion binding"/>
    <property type="evidence" value="ECO:0007669"/>
    <property type="project" value="InterPro"/>
</dbReference>
<evidence type="ECO:0000256" key="1">
    <source>
        <dbReference type="ARBA" id="ARBA00001913"/>
    </source>
</evidence>
<dbReference type="GO" id="GO:0036503">
    <property type="term" value="P:ERAD pathway"/>
    <property type="evidence" value="ECO:0007669"/>
    <property type="project" value="UniProtKB-ARBA"/>
</dbReference>
<organism evidence="16 17">
    <name type="scientific">Rhizopus microsporus</name>
    <dbReference type="NCBI Taxonomy" id="58291"/>
    <lineage>
        <taxon>Eukaryota</taxon>
        <taxon>Fungi</taxon>
        <taxon>Fungi incertae sedis</taxon>
        <taxon>Mucoromycota</taxon>
        <taxon>Mucoromycotina</taxon>
        <taxon>Mucoromycetes</taxon>
        <taxon>Mucorales</taxon>
        <taxon>Mucorineae</taxon>
        <taxon>Rhizopodaceae</taxon>
        <taxon>Rhizopus</taxon>
    </lineage>
</organism>
<feature type="binding site" evidence="12">
    <location>
        <position position="475"/>
    </location>
    <ligand>
        <name>Ca(2+)</name>
        <dbReference type="ChEBI" id="CHEBI:29108"/>
    </ligand>
</feature>
<feature type="active site" evidence="11">
    <location>
        <position position="388"/>
    </location>
</feature>
<feature type="chain" id="PRO_5012168063" description="alpha-1,2-Mannosidase" evidence="15">
    <location>
        <begin position="24"/>
        <end position="494"/>
    </location>
</feature>
<evidence type="ECO:0000256" key="9">
    <source>
        <dbReference type="ARBA" id="ARBA00047669"/>
    </source>
</evidence>
<dbReference type="InterPro" id="IPR036026">
    <property type="entry name" value="Seven-hairpin_glycosidases"/>
</dbReference>
<dbReference type="OMA" id="YQDKAWK"/>
<evidence type="ECO:0000256" key="5">
    <source>
        <dbReference type="ARBA" id="ARBA00022801"/>
    </source>
</evidence>
<evidence type="ECO:0000256" key="3">
    <source>
        <dbReference type="ARBA" id="ARBA00007658"/>
    </source>
</evidence>
<dbReference type="VEuPathDB" id="FungiDB:BCV72DRAFT_252880"/>
<evidence type="ECO:0000256" key="15">
    <source>
        <dbReference type="SAM" id="SignalP"/>
    </source>
</evidence>
<protein>
    <recommendedName>
        <fullName evidence="14">alpha-1,2-Mannosidase</fullName>
        <ecNumber evidence="14">3.2.1.-</ecNumber>
    </recommendedName>
</protein>
<evidence type="ECO:0000256" key="4">
    <source>
        <dbReference type="ARBA" id="ARBA00022729"/>
    </source>
</evidence>
<feature type="signal peptide" evidence="15">
    <location>
        <begin position="1"/>
        <end position="23"/>
    </location>
</feature>
<keyword evidence="4 15" id="KW-0732">Signal</keyword>
<keyword evidence="8 14" id="KW-0326">Glycosidase</keyword>
<comment type="catalytic activity">
    <reaction evidence="10">
        <text>N(4)-(alpha-D-Man-(1-&gt;2)-alpha-D-Man-(1-&gt;2)-alpha-D-Man-(1-&gt;3)-[alpha-D-Man-(1-&gt;2)-alpha-D-Man-(1-&gt;3)-[alpha-D-Man-(1-&gt;2)-alpha-D-Man-(1-&gt;6)]-alpha-D-Man-(1-&gt;6)]-beta-D-Man-(1-&gt;4)-beta-D-GlcNAc-(1-&gt;4)-beta-D-GlcNAc)-L-asparaginyl-[protein] (N-glucan mannose isomer 9A1,2,3B1,2,3) + 4 H2O = N(4)-(alpha-D-Man-(1-&gt;3)-[alpha-D-Man-(1-&gt;3)-[alpha-D-Man-(1-&gt;6)]-alpha-D-Man-(1-&gt;6)]-beta-D-Man-(1-&gt;4)-beta-D-GlcNAc-(1-&gt;4)-beta-D-GlcNAc)-L-asparaginyl-[protein] (N-glucan mannose isomer 5A1,2) + 4 beta-D-mannose</text>
        <dbReference type="Rhea" id="RHEA:56008"/>
        <dbReference type="Rhea" id="RHEA-COMP:14356"/>
        <dbReference type="Rhea" id="RHEA-COMP:14367"/>
        <dbReference type="ChEBI" id="CHEBI:15377"/>
        <dbReference type="ChEBI" id="CHEBI:28563"/>
        <dbReference type="ChEBI" id="CHEBI:59087"/>
        <dbReference type="ChEBI" id="CHEBI:139493"/>
        <dbReference type="EC" id="3.2.1.113"/>
    </reaction>
</comment>
<dbReference type="Gene3D" id="1.50.10.10">
    <property type="match status" value="1"/>
</dbReference>
<name>A0A1X0S8F7_RHIZD</name>
<keyword evidence="12" id="KW-0479">Metal-binding</keyword>
<comment type="similarity">
    <text evidence="3 14">Belongs to the glycosyl hydrolase 47 family.</text>
</comment>
<proteinExistence type="inferred from homology"/>
<feature type="disulfide bond" evidence="13">
    <location>
        <begin position="306"/>
        <end position="335"/>
    </location>
</feature>
<dbReference type="PRINTS" id="PR00747">
    <property type="entry name" value="GLYHDRLASE47"/>
</dbReference>
<accession>A0A1X0S8F7</accession>
<evidence type="ECO:0000256" key="2">
    <source>
        <dbReference type="ARBA" id="ARBA00004922"/>
    </source>
</evidence>
<reference evidence="16 17" key="1">
    <citation type="journal article" date="2016" name="Proc. Natl. Acad. Sci. U.S.A.">
        <title>Lipid metabolic changes in an early divergent fungus govern the establishment of a mutualistic symbiosis with endobacteria.</title>
        <authorList>
            <person name="Lastovetsky O.A."/>
            <person name="Gaspar M.L."/>
            <person name="Mondo S.J."/>
            <person name="LaButti K.M."/>
            <person name="Sandor L."/>
            <person name="Grigoriev I.V."/>
            <person name="Henry S.A."/>
            <person name="Pawlowska T.E."/>
        </authorList>
    </citation>
    <scope>NUCLEOTIDE SEQUENCE [LARGE SCALE GENOMIC DNA]</scope>
    <source>
        <strain evidence="16 17">ATCC 11559</strain>
    </source>
</reference>
<evidence type="ECO:0000256" key="6">
    <source>
        <dbReference type="ARBA" id="ARBA00023157"/>
    </source>
</evidence>
<evidence type="ECO:0000256" key="10">
    <source>
        <dbReference type="ARBA" id="ARBA00048605"/>
    </source>
</evidence>
<evidence type="ECO:0000256" key="8">
    <source>
        <dbReference type="ARBA" id="ARBA00023295"/>
    </source>
</evidence>
<feature type="active site" description="Proton donor" evidence="11">
    <location>
        <position position="113"/>
    </location>
</feature>
<keyword evidence="12" id="KW-0106">Calcium</keyword>
<evidence type="ECO:0000313" key="16">
    <source>
        <dbReference type="EMBL" id="ORE20576.1"/>
    </source>
</evidence>
<dbReference type="GO" id="GO:0016020">
    <property type="term" value="C:membrane"/>
    <property type="evidence" value="ECO:0007669"/>
    <property type="project" value="InterPro"/>
</dbReference>
<evidence type="ECO:0000256" key="12">
    <source>
        <dbReference type="PIRSR" id="PIRSR601382-2"/>
    </source>
</evidence>
<evidence type="ECO:0000256" key="7">
    <source>
        <dbReference type="ARBA" id="ARBA00023180"/>
    </source>
</evidence>
<dbReference type="AlphaFoldDB" id="A0A1X0S8F7"/>
<evidence type="ECO:0000313" key="17">
    <source>
        <dbReference type="Proteomes" id="UP000242381"/>
    </source>
</evidence>
<dbReference type="InterPro" id="IPR012341">
    <property type="entry name" value="6hp_glycosidase-like_sf"/>
</dbReference>
<dbReference type="GO" id="GO:0005975">
    <property type="term" value="P:carbohydrate metabolic process"/>
    <property type="evidence" value="ECO:0007669"/>
    <property type="project" value="InterPro"/>
</dbReference>
<evidence type="ECO:0000256" key="14">
    <source>
        <dbReference type="RuleBase" id="RU361193"/>
    </source>
</evidence>
<dbReference type="GO" id="GO:0004571">
    <property type="term" value="F:mannosyl-oligosaccharide 1,2-alpha-mannosidase activity"/>
    <property type="evidence" value="ECO:0007669"/>
    <property type="project" value="UniProtKB-EC"/>
</dbReference>
<evidence type="ECO:0000256" key="13">
    <source>
        <dbReference type="PIRSR" id="PIRSR601382-3"/>
    </source>
</evidence>
<evidence type="ECO:0000256" key="11">
    <source>
        <dbReference type="PIRSR" id="PIRSR601382-1"/>
    </source>
</evidence>
<gene>
    <name evidence="16" type="ORF">BCV71DRAFT_81356</name>
</gene>
<keyword evidence="7" id="KW-0325">Glycoprotein</keyword>
<feature type="active site" description="Proton donor" evidence="11">
    <location>
        <position position="349"/>
    </location>
</feature>
<dbReference type="Pfam" id="PF01532">
    <property type="entry name" value="Glyco_hydro_47"/>
    <property type="match status" value="1"/>
</dbReference>
<comment type="pathway">
    <text evidence="2">Protein modification; protein glycosylation.</text>
</comment>
<dbReference type="SUPFAM" id="SSF48225">
    <property type="entry name" value="Seven-hairpin glycosidases"/>
    <property type="match status" value="1"/>
</dbReference>
<comment type="catalytic activity">
    <reaction evidence="9">
        <text>N(4)-(alpha-D-Man-(1-&gt;2)-alpha-D-Man-(1-&gt;2)-alpha-D-Man-(1-&gt;3)-[alpha-D-Man-(1-&gt;3)-[alpha-D-Man-(1-&gt;2)-alpha-D-Man-(1-&gt;6)]-alpha-D-Man-(1-&gt;6)]-beta-D-Man-(1-&gt;4)-beta-D-GlcNAc-(1-&gt;4)-beta-D-GlcNAc)-L-asparaginyl-[protein] (N-glucan mannose isomer 8A1,2,3B1,3) + 3 H2O = N(4)-(alpha-D-Man-(1-&gt;3)-[alpha-D-Man-(1-&gt;3)-[alpha-D-Man-(1-&gt;6)]-alpha-D-Man-(1-&gt;6)]-beta-D-Man-(1-&gt;4)-beta-D-GlcNAc-(1-&gt;4)-beta-D-GlcNAc)-L-asparaginyl-[protein] (N-glucan mannose isomer 5A1,2) + 3 beta-D-mannose</text>
        <dbReference type="Rhea" id="RHEA:56028"/>
        <dbReference type="Rhea" id="RHEA-COMP:14358"/>
        <dbReference type="Rhea" id="RHEA-COMP:14367"/>
        <dbReference type="ChEBI" id="CHEBI:15377"/>
        <dbReference type="ChEBI" id="CHEBI:28563"/>
        <dbReference type="ChEBI" id="CHEBI:59087"/>
        <dbReference type="ChEBI" id="CHEBI:60628"/>
        <dbReference type="EC" id="3.2.1.113"/>
    </reaction>
</comment>
<dbReference type="PANTHER" id="PTHR11742:SF101">
    <property type="entry name" value="MANNOSYL-OLIGOSACCHARIDE ALPHA-1,2-MANNOSIDASE 1B"/>
    <property type="match status" value="1"/>
</dbReference>
<dbReference type="Proteomes" id="UP000242381">
    <property type="component" value="Unassembled WGS sequence"/>
</dbReference>